<reference evidence="4" key="1">
    <citation type="submission" date="2016-06" db="UniProtKB">
        <authorList>
            <consortium name="WormBaseParasite"/>
        </authorList>
    </citation>
    <scope>IDENTIFICATION</scope>
</reference>
<proteinExistence type="predicted"/>
<feature type="compositionally biased region" description="Basic and acidic residues" evidence="1">
    <location>
        <begin position="30"/>
        <end position="46"/>
    </location>
</feature>
<gene>
    <name evidence="2" type="ORF">SCUD_LOCUS21624</name>
</gene>
<keyword evidence="3" id="KW-1185">Reference proteome</keyword>
<organism evidence="4">
    <name type="scientific">Schistosoma curassoni</name>
    <dbReference type="NCBI Taxonomy" id="6186"/>
    <lineage>
        <taxon>Eukaryota</taxon>
        <taxon>Metazoa</taxon>
        <taxon>Spiralia</taxon>
        <taxon>Lophotrochozoa</taxon>
        <taxon>Platyhelminthes</taxon>
        <taxon>Trematoda</taxon>
        <taxon>Digenea</taxon>
        <taxon>Strigeidida</taxon>
        <taxon>Schistosomatoidea</taxon>
        <taxon>Schistosomatidae</taxon>
        <taxon>Schistosoma</taxon>
    </lineage>
</organism>
<protein>
    <submittedName>
        <fullName evidence="2 4">Uncharacterized protein</fullName>
    </submittedName>
</protein>
<dbReference type="Proteomes" id="UP000279833">
    <property type="component" value="Unassembled WGS sequence"/>
</dbReference>
<feature type="compositionally biased region" description="Basic and acidic residues" evidence="1">
    <location>
        <begin position="69"/>
        <end position="87"/>
    </location>
</feature>
<dbReference type="EMBL" id="UZAK01046966">
    <property type="protein sequence ID" value="VDP76008.1"/>
    <property type="molecule type" value="Genomic_DNA"/>
</dbReference>
<name>A0A183L2S0_9TREM</name>
<evidence type="ECO:0000256" key="1">
    <source>
        <dbReference type="SAM" id="MobiDB-lite"/>
    </source>
</evidence>
<reference evidence="2 3" key="2">
    <citation type="submission" date="2018-11" db="EMBL/GenBank/DDBJ databases">
        <authorList>
            <consortium name="Pathogen Informatics"/>
        </authorList>
    </citation>
    <scope>NUCLEOTIDE SEQUENCE [LARGE SCALE GENOMIC DNA]</scope>
    <source>
        <strain evidence="2">Dakar</strain>
        <strain evidence="3">Dakar, Senegal</strain>
    </source>
</reference>
<evidence type="ECO:0000313" key="4">
    <source>
        <dbReference type="WBParaSite" id="SCUD_0002162701-mRNA-1"/>
    </source>
</evidence>
<accession>A0A183L2S0</accession>
<dbReference type="WBParaSite" id="SCUD_0002162701-mRNA-1">
    <property type="protein sequence ID" value="SCUD_0002162701-mRNA-1"/>
    <property type="gene ID" value="SCUD_0002162701"/>
</dbReference>
<dbReference type="AlphaFoldDB" id="A0A183L2S0"/>
<feature type="region of interest" description="Disordered" evidence="1">
    <location>
        <begin position="1"/>
        <end position="112"/>
    </location>
</feature>
<evidence type="ECO:0000313" key="2">
    <source>
        <dbReference type="EMBL" id="VDP76008.1"/>
    </source>
</evidence>
<sequence length="112" mass="12898">MQNTSDLLDRHYHQQPTVGENKPDYIGGRNQEEVLEVDRIHIEKSTQLHHKASPHTESSRPKGRKGKSKEHTTLRNGDRHEKNEQKLNRTGKKGHGQSGLKNAGRLPMLHWE</sequence>
<evidence type="ECO:0000313" key="3">
    <source>
        <dbReference type="Proteomes" id="UP000279833"/>
    </source>
</evidence>